<gene>
    <name evidence="1" type="primary">ngoMIVR</name>
    <name evidence="1" type="ORF">CARN6_0150</name>
</gene>
<sequence>MGMVAGNPAPAFFAEARRSFHAALLEKVLRANDVGIPSNADGNNTASVAIAKGILSRLGAEVTGARLAGQMSGNEFEVITCKFISQTFPHLTHLRPGDWTIEQIKGRGRTTIARFEQYSHLVALDKAARKDPELAAALGNDYTITPDIVVVRGLESDARINAPEFLVDEEVSRLASLRAANKGLPILHASISCKWTIRSDRAQNARSEALNLIRNRKGRLPHVVVLTGEPLPSRLSSIALGTGDIDCVYHFALPELVAAVKDLGHEDAAESLNIMINGRRLKDISDLPLDLAV</sequence>
<evidence type="ECO:0000313" key="1">
    <source>
        <dbReference type="EMBL" id="CBI06870.1"/>
    </source>
</evidence>
<protein>
    <submittedName>
        <fullName evidence="1">Type II restriction enzyme NgoMIV (Endonuclease NgoMIV) (R.NgoMIV)</fullName>
        <ecNumber evidence="1">3.1.21.4</ecNumber>
    </submittedName>
</protein>
<reference evidence="1" key="1">
    <citation type="submission" date="2009-10" db="EMBL/GenBank/DDBJ databases">
        <title>Diversity of trophic interactions inside an arsenic-rich microbial ecosystem.</title>
        <authorList>
            <person name="Bertin P.N."/>
            <person name="Heinrich-Salmeron A."/>
            <person name="Pelletier E."/>
            <person name="Goulhen-Chollet F."/>
            <person name="Arsene-Ploetze F."/>
            <person name="Gallien S."/>
            <person name="Calteau A."/>
            <person name="Vallenet D."/>
            <person name="Casiot C."/>
            <person name="Chane-Woon-Ming B."/>
            <person name="Giloteaux L."/>
            <person name="Barakat M."/>
            <person name="Bonnefoy V."/>
            <person name="Bruneel O."/>
            <person name="Chandler M."/>
            <person name="Cleiss J."/>
            <person name="Duran R."/>
            <person name="Elbaz-Poulichet F."/>
            <person name="Fonknechten N."/>
            <person name="Lauga B."/>
            <person name="Mornico D."/>
            <person name="Ortet P."/>
            <person name="Schaeffer C."/>
            <person name="Siguier P."/>
            <person name="Alexander Thil Smith A."/>
            <person name="Van Dorsselaer A."/>
            <person name="Weissenbach J."/>
            <person name="Medigue C."/>
            <person name="Le Paslier D."/>
        </authorList>
    </citation>
    <scope>NUCLEOTIDE SEQUENCE</scope>
</reference>
<dbReference type="SUPFAM" id="SSF52980">
    <property type="entry name" value="Restriction endonuclease-like"/>
    <property type="match status" value="1"/>
</dbReference>
<organism evidence="1">
    <name type="scientific">mine drainage metagenome</name>
    <dbReference type="NCBI Taxonomy" id="410659"/>
    <lineage>
        <taxon>unclassified sequences</taxon>
        <taxon>metagenomes</taxon>
        <taxon>ecological metagenomes</taxon>
    </lineage>
</organism>
<dbReference type="CDD" id="cd22340">
    <property type="entry name" value="NgoMIV-like"/>
    <property type="match status" value="1"/>
</dbReference>
<name>E6QI05_9ZZZZ</name>
<comment type="caution">
    <text evidence="1">The sequence shown here is derived from an EMBL/GenBank/DDBJ whole genome shotgun (WGS) entry which is preliminary data.</text>
</comment>
<dbReference type="Pfam" id="PF09015">
    <property type="entry name" value="NgoMIV_restric"/>
    <property type="match status" value="1"/>
</dbReference>
<proteinExistence type="predicted"/>
<keyword evidence="1" id="KW-0255">Endonuclease</keyword>
<accession>E6QI05</accession>
<dbReference type="GO" id="GO:0009307">
    <property type="term" value="P:DNA restriction-modification system"/>
    <property type="evidence" value="ECO:0007669"/>
    <property type="project" value="InterPro"/>
</dbReference>
<dbReference type="InterPro" id="IPR037083">
    <property type="entry name" value="NgoMIV_sf"/>
</dbReference>
<dbReference type="InterPro" id="IPR015105">
    <property type="entry name" value="NgoMIV"/>
</dbReference>
<dbReference type="GO" id="GO:0009036">
    <property type="term" value="F:type II site-specific deoxyribonuclease activity"/>
    <property type="evidence" value="ECO:0007669"/>
    <property type="project" value="UniProtKB-EC"/>
</dbReference>
<keyword evidence="1" id="KW-0540">Nuclease</keyword>
<dbReference type="EMBL" id="CABQ01000032">
    <property type="protein sequence ID" value="CBI06870.1"/>
    <property type="molecule type" value="Genomic_DNA"/>
</dbReference>
<keyword evidence="1" id="KW-0378">Hydrolase</keyword>
<dbReference type="EC" id="3.1.21.4" evidence="1"/>
<dbReference type="InterPro" id="IPR011335">
    <property type="entry name" value="Restrct_endonuc-II-like"/>
</dbReference>
<dbReference type="Gene3D" id="3.40.50.10010">
    <property type="entry name" value="Type-2 restriction enzyme NgoMIV"/>
    <property type="match status" value="1"/>
</dbReference>
<dbReference type="AlphaFoldDB" id="E6QI05"/>